<evidence type="ECO:0000313" key="2">
    <source>
        <dbReference type="Proteomes" id="UP001189429"/>
    </source>
</evidence>
<keyword evidence="2" id="KW-1185">Reference proteome</keyword>
<gene>
    <name evidence="1" type="ORF">PCOR1329_LOCUS4194</name>
</gene>
<accession>A0ABN9PRI6</accession>
<evidence type="ECO:0000313" key="1">
    <source>
        <dbReference type="EMBL" id="CAK0794104.1"/>
    </source>
</evidence>
<dbReference type="Proteomes" id="UP001189429">
    <property type="component" value="Unassembled WGS sequence"/>
</dbReference>
<organism evidence="1 2">
    <name type="scientific">Prorocentrum cordatum</name>
    <dbReference type="NCBI Taxonomy" id="2364126"/>
    <lineage>
        <taxon>Eukaryota</taxon>
        <taxon>Sar</taxon>
        <taxon>Alveolata</taxon>
        <taxon>Dinophyceae</taxon>
        <taxon>Prorocentrales</taxon>
        <taxon>Prorocentraceae</taxon>
        <taxon>Prorocentrum</taxon>
    </lineage>
</organism>
<reference evidence="1" key="1">
    <citation type="submission" date="2023-10" db="EMBL/GenBank/DDBJ databases">
        <authorList>
            <person name="Chen Y."/>
            <person name="Shah S."/>
            <person name="Dougan E. K."/>
            <person name="Thang M."/>
            <person name="Chan C."/>
        </authorList>
    </citation>
    <scope>NUCLEOTIDE SEQUENCE [LARGE SCALE GENOMIC DNA]</scope>
</reference>
<comment type="caution">
    <text evidence="1">The sequence shown here is derived from an EMBL/GenBank/DDBJ whole genome shotgun (WGS) entry which is preliminary data.</text>
</comment>
<sequence length="122" mass="12937">YVLTDTRADKSEQYCCCCCCCVFCDCRPLGALAGGDWGHSSRSPTSGAWASDDLLQLLRGACAALGWPPGGADRWAAQLAAEWVVAPRQLPRLTPAQLARLGLPRELQAELLRGLPAAASGH</sequence>
<feature type="non-terminal residue" evidence="1">
    <location>
        <position position="1"/>
    </location>
</feature>
<protein>
    <submittedName>
        <fullName evidence="1">Uncharacterized protein</fullName>
    </submittedName>
</protein>
<proteinExistence type="predicted"/>
<name>A0ABN9PRI6_9DINO</name>
<dbReference type="EMBL" id="CAUYUJ010001091">
    <property type="protein sequence ID" value="CAK0794104.1"/>
    <property type="molecule type" value="Genomic_DNA"/>
</dbReference>